<dbReference type="InterPro" id="IPR007627">
    <property type="entry name" value="RNA_pol_sigma70_r2"/>
</dbReference>
<dbReference type="InterPro" id="IPR036388">
    <property type="entry name" value="WH-like_DNA-bd_sf"/>
</dbReference>
<name>A0ABM8ZNT4_9VIBR</name>
<keyword evidence="7" id="KW-1185">Reference proteome</keyword>
<dbReference type="Proteomes" id="UP000838160">
    <property type="component" value="Unassembled WGS sequence"/>
</dbReference>
<dbReference type="Gene3D" id="1.10.10.10">
    <property type="entry name" value="Winged helix-like DNA-binding domain superfamily/Winged helix DNA-binding domain"/>
    <property type="match status" value="1"/>
</dbReference>
<keyword evidence="4" id="KW-0804">Transcription</keyword>
<evidence type="ECO:0000259" key="5">
    <source>
        <dbReference type="Pfam" id="PF04542"/>
    </source>
</evidence>
<evidence type="ECO:0000313" key="6">
    <source>
        <dbReference type="EMBL" id="CAH0530329.1"/>
    </source>
</evidence>
<dbReference type="SUPFAM" id="SSF88659">
    <property type="entry name" value="Sigma3 and sigma4 domains of RNA polymerase sigma factors"/>
    <property type="match status" value="1"/>
</dbReference>
<dbReference type="InterPro" id="IPR013324">
    <property type="entry name" value="RNA_pol_sigma_r3/r4-like"/>
</dbReference>
<keyword evidence="3" id="KW-0731">Sigma factor</keyword>
<dbReference type="InterPro" id="IPR039425">
    <property type="entry name" value="RNA_pol_sigma-70-like"/>
</dbReference>
<evidence type="ECO:0000256" key="2">
    <source>
        <dbReference type="ARBA" id="ARBA00023015"/>
    </source>
</evidence>
<dbReference type="EMBL" id="CAKLCM010000003">
    <property type="protein sequence ID" value="CAH0530329.1"/>
    <property type="molecule type" value="Genomic_DNA"/>
</dbReference>
<dbReference type="InterPro" id="IPR013325">
    <property type="entry name" value="RNA_pol_sigma_r2"/>
</dbReference>
<dbReference type="PANTHER" id="PTHR43133:SF62">
    <property type="entry name" value="RNA POLYMERASE SIGMA FACTOR SIGZ"/>
    <property type="match status" value="1"/>
</dbReference>
<evidence type="ECO:0000256" key="1">
    <source>
        <dbReference type="ARBA" id="ARBA00010641"/>
    </source>
</evidence>
<reference evidence="6" key="1">
    <citation type="submission" date="2021-12" db="EMBL/GenBank/DDBJ databases">
        <authorList>
            <person name="Rodrigo-Torres L."/>
            <person name="Arahal R. D."/>
            <person name="Lucena T."/>
        </authorList>
    </citation>
    <scope>NUCLEOTIDE SEQUENCE</scope>
    <source>
        <strain evidence="6">CECT 8226</strain>
    </source>
</reference>
<dbReference type="PANTHER" id="PTHR43133">
    <property type="entry name" value="RNA POLYMERASE ECF-TYPE SIGMA FACTO"/>
    <property type="match status" value="1"/>
</dbReference>
<organism evidence="6 7">
    <name type="scientific">Vibrio hippocampi</name>
    <dbReference type="NCBI Taxonomy" id="654686"/>
    <lineage>
        <taxon>Bacteria</taxon>
        <taxon>Pseudomonadati</taxon>
        <taxon>Pseudomonadota</taxon>
        <taxon>Gammaproteobacteria</taxon>
        <taxon>Vibrionales</taxon>
        <taxon>Vibrionaceae</taxon>
        <taxon>Vibrio</taxon>
    </lineage>
</organism>
<evidence type="ECO:0000256" key="3">
    <source>
        <dbReference type="ARBA" id="ARBA00023082"/>
    </source>
</evidence>
<dbReference type="Gene3D" id="1.10.1740.10">
    <property type="match status" value="1"/>
</dbReference>
<dbReference type="Pfam" id="PF04542">
    <property type="entry name" value="Sigma70_r2"/>
    <property type="match status" value="1"/>
</dbReference>
<gene>
    <name evidence="6" type="ORF">VHP8226_03970</name>
</gene>
<sequence length="176" mass="20302">MKCLMTAWDDAEASLYGWLLKQTNNAHETEDIMQEVFLKAMSNSERFCTLQDGKSWLFKMTKNLFIDQLRRKVQSEEINELAQPSEVTPAMVQLQRCLPKVLVKLSDQERDIIEQCDLNSMTQQHYATSHGLSLPATKARLRRARIELKTLLINECKVKQDKGSVCCFKSIDHEHG</sequence>
<dbReference type="InterPro" id="IPR014284">
    <property type="entry name" value="RNA_pol_sigma-70_dom"/>
</dbReference>
<dbReference type="SUPFAM" id="SSF88946">
    <property type="entry name" value="Sigma2 domain of RNA polymerase sigma factors"/>
    <property type="match status" value="1"/>
</dbReference>
<keyword evidence="2" id="KW-0805">Transcription regulation</keyword>
<dbReference type="NCBIfam" id="TIGR02937">
    <property type="entry name" value="sigma70-ECF"/>
    <property type="match status" value="1"/>
</dbReference>
<protein>
    <recommendedName>
        <fullName evidence="5">RNA polymerase sigma-70 region 2 domain-containing protein</fullName>
    </recommendedName>
</protein>
<comment type="caution">
    <text evidence="6">The sequence shown here is derived from an EMBL/GenBank/DDBJ whole genome shotgun (WGS) entry which is preliminary data.</text>
</comment>
<accession>A0ABM8ZNT4</accession>
<proteinExistence type="inferred from homology"/>
<evidence type="ECO:0000313" key="7">
    <source>
        <dbReference type="Proteomes" id="UP000838160"/>
    </source>
</evidence>
<feature type="domain" description="RNA polymerase sigma-70 region 2" evidence="5">
    <location>
        <begin position="15"/>
        <end position="72"/>
    </location>
</feature>
<evidence type="ECO:0000256" key="4">
    <source>
        <dbReference type="ARBA" id="ARBA00023163"/>
    </source>
</evidence>
<comment type="similarity">
    <text evidence="1">Belongs to the sigma-70 factor family. ECF subfamily.</text>
</comment>